<evidence type="ECO:0000256" key="3">
    <source>
        <dbReference type="ARBA" id="ARBA00022691"/>
    </source>
</evidence>
<dbReference type="GO" id="GO:0051536">
    <property type="term" value="F:iron-sulfur cluster binding"/>
    <property type="evidence" value="ECO:0007669"/>
    <property type="project" value="UniProtKB-KW"/>
</dbReference>
<dbReference type="Proteomes" id="UP000320791">
    <property type="component" value="Unassembled WGS sequence"/>
</dbReference>
<dbReference type="SFLD" id="SFLDG01067">
    <property type="entry name" value="SPASM/twitch_domain_containing"/>
    <property type="match status" value="1"/>
</dbReference>
<dbReference type="PANTHER" id="PTHR11228">
    <property type="entry name" value="RADICAL SAM DOMAIN PROTEIN"/>
    <property type="match status" value="1"/>
</dbReference>
<dbReference type="GO" id="GO:0046872">
    <property type="term" value="F:metal ion binding"/>
    <property type="evidence" value="ECO:0007669"/>
    <property type="project" value="UniProtKB-KW"/>
</dbReference>
<dbReference type="PROSITE" id="PS51918">
    <property type="entry name" value="RADICAL_SAM"/>
    <property type="match status" value="1"/>
</dbReference>
<dbReference type="Pfam" id="PF13186">
    <property type="entry name" value="SPASM"/>
    <property type="match status" value="1"/>
</dbReference>
<keyword evidence="2" id="KW-0004">4Fe-4S</keyword>
<keyword evidence="3" id="KW-0949">S-adenosyl-L-methionine</keyword>
<protein>
    <submittedName>
        <fullName evidence="8">Radical SAM protein</fullName>
    </submittedName>
</protein>
<keyword evidence="4" id="KW-0479">Metal-binding</keyword>
<dbReference type="Gene3D" id="3.20.20.70">
    <property type="entry name" value="Aldolase class I"/>
    <property type="match status" value="1"/>
</dbReference>
<evidence type="ECO:0000256" key="5">
    <source>
        <dbReference type="ARBA" id="ARBA00023004"/>
    </source>
</evidence>
<evidence type="ECO:0000256" key="6">
    <source>
        <dbReference type="ARBA" id="ARBA00023014"/>
    </source>
</evidence>
<gene>
    <name evidence="8" type="ORF">FRX94_05540</name>
</gene>
<feature type="domain" description="Radical SAM core" evidence="7">
    <location>
        <begin position="116"/>
        <end position="331"/>
    </location>
</feature>
<dbReference type="Pfam" id="PF04055">
    <property type="entry name" value="Radical_SAM"/>
    <property type="match status" value="1"/>
</dbReference>
<dbReference type="SFLD" id="SFLDG01386">
    <property type="entry name" value="main_SPASM_domain-containing"/>
    <property type="match status" value="1"/>
</dbReference>
<sequence>MPLLLEPAPELKIYSTTNGNTVAYKKPNDQGAQVWDGFDVNDSAVLLLQHLQECQQASTFVSSFCTKHHLDEAKARDWIERFVLQMVERKAITVSESAGRGKAPAVEIPVLKSAKASSPRSVIVEITNTCNEACAHCYLAAGPKRLDKMDLAAFTSLCQQMRKAHVYRMQLTGGEVFMHPKFPAMLEVALAEFSEVAVFTNATILTERVLELLVAHRERITLSIWLDSANPETHNRLRNHRRAYEKTVANIRRLTNAGIFVRISAVLFDENMWELEAMAQQAHELGAKMFVFNFIEGFGRGKDMVEQQAGQGGQEYLDYLAEVVEKYKHILPIVEEEQRSEIAVRDNCGAGSNSVVVSANGDLRPCNLFPESFSFGNVHRDSWEDLFAQPMALKLRETPAPSEETGCPPECEHLTYCRGCLLHALNVNAVDRAENYCAWVRDNRAEALVTLFAKSV</sequence>
<name>A0A5C5UIH1_9CORY</name>
<dbReference type="CDD" id="cd01335">
    <property type="entry name" value="Radical_SAM"/>
    <property type="match status" value="1"/>
</dbReference>
<evidence type="ECO:0000313" key="8">
    <source>
        <dbReference type="EMBL" id="TWT26521.1"/>
    </source>
</evidence>
<dbReference type="EMBL" id="VOHM01000009">
    <property type="protein sequence ID" value="TWT26521.1"/>
    <property type="molecule type" value="Genomic_DNA"/>
</dbReference>
<evidence type="ECO:0000256" key="2">
    <source>
        <dbReference type="ARBA" id="ARBA00022485"/>
    </source>
</evidence>
<dbReference type="InterPro" id="IPR050377">
    <property type="entry name" value="Radical_SAM_PqqE_MftC-like"/>
</dbReference>
<dbReference type="NCBIfam" id="TIGR04085">
    <property type="entry name" value="rSAM_more_4Fe4S"/>
    <property type="match status" value="1"/>
</dbReference>
<proteinExistence type="predicted"/>
<dbReference type="OrthoDB" id="9782387at2"/>
<dbReference type="GO" id="GO:0003824">
    <property type="term" value="F:catalytic activity"/>
    <property type="evidence" value="ECO:0007669"/>
    <property type="project" value="InterPro"/>
</dbReference>
<dbReference type="SFLD" id="SFLDG01387">
    <property type="entry name" value="BtrN-like_SPASM_domain_contain"/>
    <property type="match status" value="1"/>
</dbReference>
<dbReference type="InterPro" id="IPR007197">
    <property type="entry name" value="rSAM"/>
</dbReference>
<dbReference type="InterPro" id="IPR034391">
    <property type="entry name" value="AdoMet-like_SPASM_containing"/>
</dbReference>
<keyword evidence="5" id="KW-0408">Iron</keyword>
<evidence type="ECO:0000313" key="9">
    <source>
        <dbReference type="Proteomes" id="UP000320791"/>
    </source>
</evidence>
<dbReference type="InterPro" id="IPR006638">
    <property type="entry name" value="Elp3/MiaA/NifB-like_rSAM"/>
</dbReference>
<dbReference type="InterPro" id="IPR058240">
    <property type="entry name" value="rSAM_sf"/>
</dbReference>
<evidence type="ECO:0000256" key="4">
    <source>
        <dbReference type="ARBA" id="ARBA00022723"/>
    </source>
</evidence>
<dbReference type="RefSeq" id="WP_146324136.1">
    <property type="nucleotide sequence ID" value="NZ_BAABLR010000074.1"/>
</dbReference>
<organism evidence="8 9">
    <name type="scientific">Corynebacterium canis</name>
    <dbReference type="NCBI Taxonomy" id="679663"/>
    <lineage>
        <taxon>Bacteria</taxon>
        <taxon>Bacillati</taxon>
        <taxon>Actinomycetota</taxon>
        <taxon>Actinomycetes</taxon>
        <taxon>Mycobacteriales</taxon>
        <taxon>Corynebacteriaceae</taxon>
        <taxon>Corynebacterium</taxon>
    </lineage>
</organism>
<dbReference type="PANTHER" id="PTHR11228:SF7">
    <property type="entry name" value="PQQA PEPTIDE CYCLASE"/>
    <property type="match status" value="1"/>
</dbReference>
<dbReference type="AlphaFoldDB" id="A0A5C5UIH1"/>
<dbReference type="InterPro" id="IPR013785">
    <property type="entry name" value="Aldolase_TIM"/>
</dbReference>
<dbReference type="SFLD" id="SFLDS00029">
    <property type="entry name" value="Radical_SAM"/>
    <property type="match status" value="1"/>
</dbReference>
<dbReference type="SMART" id="SM00729">
    <property type="entry name" value="Elp3"/>
    <property type="match status" value="1"/>
</dbReference>
<dbReference type="SUPFAM" id="SSF102114">
    <property type="entry name" value="Radical SAM enzymes"/>
    <property type="match status" value="1"/>
</dbReference>
<comment type="cofactor">
    <cofactor evidence="1">
        <name>[4Fe-4S] cluster</name>
        <dbReference type="ChEBI" id="CHEBI:49883"/>
    </cofactor>
</comment>
<reference evidence="8 9" key="1">
    <citation type="submission" date="2019-08" db="EMBL/GenBank/DDBJ databases">
        <authorList>
            <person name="Lei W."/>
        </authorList>
    </citation>
    <scope>NUCLEOTIDE SEQUENCE [LARGE SCALE GENOMIC DNA]</scope>
    <source>
        <strain evidence="8 9">CCUG 58627</strain>
    </source>
</reference>
<accession>A0A5C5UIH1</accession>
<keyword evidence="6" id="KW-0411">Iron-sulfur</keyword>
<keyword evidence="9" id="KW-1185">Reference proteome</keyword>
<evidence type="ECO:0000256" key="1">
    <source>
        <dbReference type="ARBA" id="ARBA00001966"/>
    </source>
</evidence>
<comment type="caution">
    <text evidence="8">The sequence shown here is derived from an EMBL/GenBank/DDBJ whole genome shotgun (WGS) entry which is preliminary data.</text>
</comment>
<dbReference type="InterPro" id="IPR023885">
    <property type="entry name" value="4Fe4S-binding_SPASM_dom"/>
</dbReference>
<evidence type="ECO:0000259" key="7">
    <source>
        <dbReference type="PROSITE" id="PS51918"/>
    </source>
</evidence>